<feature type="disulfide bond" evidence="8">
    <location>
        <begin position="124"/>
        <end position="158"/>
    </location>
</feature>
<protein>
    <recommendedName>
        <fullName evidence="13">Calnexin</fullName>
    </recommendedName>
</protein>
<evidence type="ECO:0000256" key="10">
    <source>
        <dbReference type="SAM" id="MobiDB-lite"/>
    </source>
</evidence>
<dbReference type="PROSITE" id="PS00804">
    <property type="entry name" value="CALRETICULIN_2"/>
    <property type="match status" value="1"/>
</dbReference>
<evidence type="ECO:0008006" key="13">
    <source>
        <dbReference type="Google" id="ProtNLM"/>
    </source>
</evidence>
<feature type="compositionally biased region" description="Basic and acidic residues" evidence="10">
    <location>
        <begin position="505"/>
        <end position="518"/>
    </location>
</feature>
<feature type="chain" id="PRO_5041773480" description="Calnexin" evidence="9">
    <location>
        <begin position="22"/>
        <end position="550"/>
    </location>
</feature>
<comment type="subcellular location">
    <subcellularLocation>
        <location evidence="1">Endoplasmic reticulum membrane</location>
        <topology evidence="1">Single-pass membrane protein</topology>
    </subcellularLocation>
</comment>
<evidence type="ECO:0000313" key="12">
    <source>
        <dbReference type="Proteomes" id="UP001190700"/>
    </source>
</evidence>
<dbReference type="GO" id="GO:0036503">
    <property type="term" value="P:ERAD pathway"/>
    <property type="evidence" value="ECO:0007669"/>
    <property type="project" value="TreeGrafter"/>
</dbReference>
<dbReference type="PANTHER" id="PTHR11073:SF1">
    <property type="entry name" value="CALNEXIN 14D-RELATED"/>
    <property type="match status" value="1"/>
</dbReference>
<dbReference type="Gene3D" id="2.10.250.10">
    <property type="entry name" value="Calreticulin/calnexin, P domain"/>
    <property type="match status" value="1"/>
</dbReference>
<keyword evidence="7 9" id="KW-0143">Chaperone</keyword>
<sequence length="550" mass="60949">MKSSLIYLFLSASVLLCAVCAEEDIPVEDDVKAASSYDPAATPTGSFVLLENFQNGLDWVSSAKSQYAGSVSQSVIDGLDGDIGMELPTKAMHYGASKPVSSPFDPSDGIVFQYEITLNNGWECGGGYFKLLSKSDELDLEELEGSTPYSIMFGPDKCGSTNKVHLILRHKKPSGEIEEKHLQSPPSLAKLDKLPHLYTVVLKPDNSYKVLVDNEVQKEGSLLEDFTPPINPPKEIDDPEDFKPEDWVDEALIPDSTAVKPDDWDEDAPEEIEDAEAEKPEGWADNEPEEIDDPEAEKPEDWDDDEDGDWDAPKIANPSCEIGCGEWTRPMIPNPEFKGKWSPPMIDNPEYKGEWAPRQIPNPDYYEDLEPLKNIGSIAAAALEVWQMSDGIVFDNVLMTTSEQVAAEYAEKTWAKRYSVLKATGDKAAEENEVDPAEYLVPSWLEDVLNLPALESVKPTIEPLVKNAFETYGVTKIAIALGVSLVSFFLLLAFCCCSCSGDRQDVPDPVAEAKKEDVTGEDDKEDNEDETEEVEEEEEVVEKKTTRRRG</sequence>
<evidence type="ECO:0000313" key="11">
    <source>
        <dbReference type="EMBL" id="KAK3289593.1"/>
    </source>
</evidence>
<dbReference type="EMBL" id="LGRX02000093">
    <property type="protein sequence ID" value="KAK3289593.1"/>
    <property type="molecule type" value="Genomic_DNA"/>
</dbReference>
<keyword evidence="8" id="KW-1015">Disulfide bond</keyword>
<feature type="region of interest" description="Disordered" evidence="10">
    <location>
        <begin position="505"/>
        <end position="550"/>
    </location>
</feature>
<evidence type="ECO:0000256" key="8">
    <source>
        <dbReference type="PIRSR" id="PIRSR601580-3"/>
    </source>
</evidence>
<dbReference type="GO" id="GO:0006457">
    <property type="term" value="P:protein folding"/>
    <property type="evidence" value="ECO:0007669"/>
    <property type="project" value="InterPro"/>
</dbReference>
<evidence type="ECO:0000256" key="4">
    <source>
        <dbReference type="ARBA" id="ARBA00022824"/>
    </source>
</evidence>
<dbReference type="PROSITE" id="PS00805">
    <property type="entry name" value="CALRETICULIN_REPEAT"/>
    <property type="match status" value="1"/>
</dbReference>
<feature type="compositionally biased region" description="Acidic residues" evidence="10">
    <location>
        <begin position="519"/>
        <end position="540"/>
    </location>
</feature>
<dbReference type="GO" id="GO:0005509">
    <property type="term" value="F:calcium ion binding"/>
    <property type="evidence" value="ECO:0007669"/>
    <property type="project" value="InterPro"/>
</dbReference>
<evidence type="ECO:0000256" key="9">
    <source>
        <dbReference type="RuleBase" id="RU362126"/>
    </source>
</evidence>
<keyword evidence="5 9" id="KW-1133">Transmembrane helix</keyword>
<dbReference type="InterPro" id="IPR001580">
    <property type="entry name" value="Calret/calnex"/>
</dbReference>
<evidence type="ECO:0000256" key="2">
    <source>
        <dbReference type="ARBA" id="ARBA00010983"/>
    </source>
</evidence>
<dbReference type="GO" id="GO:0051082">
    <property type="term" value="F:unfolded protein binding"/>
    <property type="evidence" value="ECO:0007669"/>
    <property type="project" value="InterPro"/>
</dbReference>
<organism evidence="11 12">
    <name type="scientific">Cymbomonas tetramitiformis</name>
    <dbReference type="NCBI Taxonomy" id="36881"/>
    <lineage>
        <taxon>Eukaryota</taxon>
        <taxon>Viridiplantae</taxon>
        <taxon>Chlorophyta</taxon>
        <taxon>Pyramimonadophyceae</taxon>
        <taxon>Pyramimonadales</taxon>
        <taxon>Pyramimonadaceae</taxon>
        <taxon>Cymbomonas</taxon>
    </lineage>
</organism>
<feature type="signal peptide" evidence="9">
    <location>
        <begin position="1"/>
        <end position="21"/>
    </location>
</feature>
<dbReference type="InterPro" id="IPR013320">
    <property type="entry name" value="ConA-like_dom_sf"/>
</dbReference>
<name>A0AAE0LLG7_9CHLO</name>
<dbReference type="PANTHER" id="PTHR11073">
    <property type="entry name" value="CALRETICULIN AND CALNEXIN"/>
    <property type="match status" value="1"/>
</dbReference>
<dbReference type="SUPFAM" id="SSF49899">
    <property type="entry name" value="Concanavalin A-like lectins/glucanases"/>
    <property type="match status" value="1"/>
</dbReference>
<keyword evidence="9" id="KW-0732">Signal</keyword>
<dbReference type="PRINTS" id="PR00626">
    <property type="entry name" value="CALRETICULIN"/>
</dbReference>
<evidence type="ECO:0000256" key="7">
    <source>
        <dbReference type="ARBA" id="ARBA00023186"/>
    </source>
</evidence>
<reference evidence="11 12" key="1">
    <citation type="journal article" date="2015" name="Genome Biol. Evol.">
        <title>Comparative Genomics of a Bacterivorous Green Alga Reveals Evolutionary Causalities and Consequences of Phago-Mixotrophic Mode of Nutrition.</title>
        <authorList>
            <person name="Burns J.A."/>
            <person name="Paasch A."/>
            <person name="Narechania A."/>
            <person name="Kim E."/>
        </authorList>
    </citation>
    <scope>NUCLEOTIDE SEQUENCE [LARGE SCALE GENOMIC DNA]</scope>
    <source>
        <strain evidence="11 12">PLY_AMNH</strain>
    </source>
</reference>
<keyword evidence="6 9" id="KW-0472">Membrane</keyword>
<keyword evidence="3 9" id="KW-0812">Transmembrane</keyword>
<gene>
    <name evidence="11" type="ORF">CYMTET_2987</name>
</gene>
<feature type="transmembrane region" description="Helical" evidence="9">
    <location>
        <begin position="477"/>
        <end position="497"/>
    </location>
</feature>
<comment type="similarity">
    <text evidence="2 9">Belongs to the calreticulin family.</text>
</comment>
<comment type="caution">
    <text evidence="11">The sequence shown here is derived from an EMBL/GenBank/DDBJ whole genome shotgun (WGS) entry which is preliminary data.</text>
</comment>
<feature type="compositionally biased region" description="Acidic residues" evidence="10">
    <location>
        <begin position="284"/>
        <end position="310"/>
    </location>
</feature>
<dbReference type="FunFam" id="2.10.250.10:FF:000001">
    <property type="entry name" value="Calnexin homolog"/>
    <property type="match status" value="1"/>
</dbReference>
<keyword evidence="4 9" id="KW-0256">Endoplasmic reticulum</keyword>
<feature type="compositionally biased region" description="Acidic residues" evidence="10">
    <location>
        <begin position="263"/>
        <end position="276"/>
    </location>
</feature>
<evidence type="ECO:0000256" key="6">
    <source>
        <dbReference type="ARBA" id="ARBA00023136"/>
    </source>
</evidence>
<accession>A0AAE0LLG7</accession>
<feature type="region of interest" description="Disordered" evidence="10">
    <location>
        <begin position="222"/>
        <end position="314"/>
    </location>
</feature>
<dbReference type="InterPro" id="IPR018124">
    <property type="entry name" value="Calret/calnex_CS"/>
</dbReference>
<evidence type="ECO:0000256" key="5">
    <source>
        <dbReference type="ARBA" id="ARBA00022989"/>
    </source>
</evidence>
<keyword evidence="12" id="KW-1185">Reference proteome</keyword>
<dbReference type="Proteomes" id="UP001190700">
    <property type="component" value="Unassembled WGS sequence"/>
</dbReference>
<dbReference type="InterPro" id="IPR009033">
    <property type="entry name" value="Calreticulin/calnexin_P_dom_sf"/>
</dbReference>
<dbReference type="SUPFAM" id="SSF63887">
    <property type="entry name" value="P-domain of calnexin/calreticulin"/>
    <property type="match status" value="1"/>
</dbReference>
<evidence type="ECO:0000256" key="3">
    <source>
        <dbReference type="ARBA" id="ARBA00022692"/>
    </source>
</evidence>
<dbReference type="AlphaFoldDB" id="A0AAE0LLG7"/>
<dbReference type="Gene3D" id="2.60.120.200">
    <property type="match status" value="1"/>
</dbReference>
<evidence type="ECO:0000256" key="1">
    <source>
        <dbReference type="ARBA" id="ARBA00004389"/>
    </source>
</evidence>
<proteinExistence type="inferred from homology"/>
<dbReference type="Pfam" id="PF00262">
    <property type="entry name" value="Calreticulin"/>
    <property type="match status" value="1"/>
</dbReference>
<dbReference type="GO" id="GO:0005789">
    <property type="term" value="C:endoplasmic reticulum membrane"/>
    <property type="evidence" value="ECO:0007669"/>
    <property type="project" value="UniProtKB-SubCell"/>
</dbReference>